<name>A0A1Y3PJY6_9BACI</name>
<feature type="transmembrane region" description="Helical" evidence="1">
    <location>
        <begin position="181"/>
        <end position="202"/>
    </location>
</feature>
<keyword evidence="1" id="KW-0472">Membrane</keyword>
<dbReference type="InterPro" id="IPR025699">
    <property type="entry name" value="ABC2_memb-like"/>
</dbReference>
<dbReference type="Proteomes" id="UP000196475">
    <property type="component" value="Unassembled WGS sequence"/>
</dbReference>
<evidence type="ECO:0000313" key="3">
    <source>
        <dbReference type="Proteomes" id="UP000196475"/>
    </source>
</evidence>
<dbReference type="EMBL" id="LZRT01000121">
    <property type="protein sequence ID" value="OUM84619.1"/>
    <property type="molecule type" value="Genomic_DNA"/>
</dbReference>
<protein>
    <recommendedName>
        <fullName evidence="4">ABC transporter permease</fullName>
    </recommendedName>
</protein>
<dbReference type="Pfam" id="PF13346">
    <property type="entry name" value="ABC2_membrane_5"/>
    <property type="match status" value="1"/>
</dbReference>
<feature type="transmembrane region" description="Helical" evidence="1">
    <location>
        <begin position="12"/>
        <end position="33"/>
    </location>
</feature>
<accession>A0A1Y3PJY6</accession>
<evidence type="ECO:0000256" key="1">
    <source>
        <dbReference type="SAM" id="Phobius"/>
    </source>
</evidence>
<dbReference type="PANTHER" id="PTHR41309:SF2">
    <property type="entry name" value="MEMBRANE PROTEIN"/>
    <property type="match status" value="1"/>
</dbReference>
<evidence type="ECO:0000313" key="2">
    <source>
        <dbReference type="EMBL" id="OUM84619.1"/>
    </source>
</evidence>
<feature type="transmembrane region" description="Helical" evidence="1">
    <location>
        <begin position="144"/>
        <end position="161"/>
    </location>
</feature>
<comment type="caution">
    <text evidence="2">The sequence shown here is derived from an EMBL/GenBank/DDBJ whole genome shotgun (WGS) entry which is preliminary data.</text>
</comment>
<keyword evidence="1" id="KW-1133">Transmembrane helix</keyword>
<gene>
    <name evidence="2" type="ORF">BAA01_05610</name>
</gene>
<dbReference type="AlphaFoldDB" id="A0A1Y3PJY6"/>
<evidence type="ECO:0008006" key="4">
    <source>
        <dbReference type="Google" id="ProtNLM"/>
    </source>
</evidence>
<organism evidence="2 3">
    <name type="scientific">Bacillus thermozeamaize</name>
    <dbReference type="NCBI Taxonomy" id="230954"/>
    <lineage>
        <taxon>Bacteria</taxon>
        <taxon>Bacillati</taxon>
        <taxon>Bacillota</taxon>
        <taxon>Bacilli</taxon>
        <taxon>Bacillales</taxon>
        <taxon>Bacillaceae</taxon>
        <taxon>Bacillus</taxon>
    </lineage>
</organism>
<sequence>MTSLLYKEFMSLRTVIFVYLLGLGVLLFVTTIMNENGSAFLLPVAGLSWFFIMSIAAQEEKNDSHILINSLPVSRKQVVAAKYLFSILAGLVFIGIALMVHPLFNLSSQGTNMFDVVLTMAATGWFAAIYFPMYYWLGPRFVQISMFILFILVFAILPPVFNLGIKHDFWGLGDWLRSASLNVLAVILLLLTTIVLLGSWALSARIYEKKDL</sequence>
<feature type="transmembrane region" description="Helical" evidence="1">
    <location>
        <begin position="78"/>
        <end position="104"/>
    </location>
</feature>
<reference evidence="3" key="1">
    <citation type="submission" date="2016-06" db="EMBL/GenBank/DDBJ databases">
        <authorList>
            <person name="Nascimento L."/>
            <person name="Pereira R.V."/>
            <person name="Martins L.F."/>
            <person name="Quaggio R.B."/>
            <person name="Silva A.M."/>
            <person name="Setubal J.C."/>
        </authorList>
    </citation>
    <scope>NUCLEOTIDE SEQUENCE [LARGE SCALE GENOMIC DNA]</scope>
</reference>
<feature type="transmembrane region" description="Helical" evidence="1">
    <location>
        <begin position="39"/>
        <end position="57"/>
    </location>
</feature>
<proteinExistence type="predicted"/>
<dbReference type="PANTHER" id="PTHR41309">
    <property type="entry name" value="MEMBRANE PROTEIN-RELATED"/>
    <property type="match status" value="1"/>
</dbReference>
<feature type="transmembrane region" description="Helical" evidence="1">
    <location>
        <begin position="116"/>
        <end position="137"/>
    </location>
</feature>
<keyword evidence="1" id="KW-0812">Transmembrane</keyword>